<dbReference type="GO" id="GO:0009007">
    <property type="term" value="F:site-specific DNA-methyltransferase (adenine-specific) activity"/>
    <property type="evidence" value="ECO:0007669"/>
    <property type="project" value="InterPro"/>
</dbReference>
<keyword evidence="1" id="KW-0808">Transferase</keyword>
<dbReference type="GO" id="GO:0009307">
    <property type="term" value="P:DNA restriction-modification system"/>
    <property type="evidence" value="ECO:0007669"/>
    <property type="project" value="InterPro"/>
</dbReference>
<gene>
    <name evidence="1" type="ORF">DVS28_b0220</name>
</gene>
<dbReference type="InterPro" id="IPR008593">
    <property type="entry name" value="Dam_MeTrfase"/>
</dbReference>
<reference evidence="1 2" key="1">
    <citation type="submission" date="2018-09" db="EMBL/GenBank/DDBJ databases">
        <title>Complete genome sequence of Euzebya sp. DY32-46 isolated from seawater of Pacific Ocean.</title>
        <authorList>
            <person name="Xu L."/>
            <person name="Wu Y.-H."/>
            <person name="Xu X.-W."/>
        </authorList>
    </citation>
    <scope>NUCLEOTIDE SEQUENCE [LARGE SCALE GENOMIC DNA]</scope>
    <source>
        <strain evidence="1 2">DY32-46</strain>
        <plasmid evidence="2">pedy32-46i</plasmid>
    </source>
</reference>
<protein>
    <submittedName>
        <fullName evidence="1">Phage DNA modification methyltransferase</fullName>
    </submittedName>
</protein>
<dbReference type="GO" id="GO:0032259">
    <property type="term" value="P:methylation"/>
    <property type="evidence" value="ECO:0007669"/>
    <property type="project" value="UniProtKB-KW"/>
</dbReference>
<name>A0A346Y693_9ACTN</name>
<accession>A0A346Y693</accession>
<dbReference type="Proteomes" id="UP000264006">
    <property type="component" value="Plasmid pEDY32-46I"/>
</dbReference>
<sequence length="171" mass="18322">MGGHQSASSITDVWLTPPEIIAALGPFDLDPCSPNPRPWPTAKRHISLPDDGLTADWADEEFVWCNPPYGPHTFAWMHRLASHPAGGIGLIFARTETAGFFAEVWDKADAVLFLKGRLYFHLPDGSRAPANSGAPSVLIAYGAEAVRRLDRSGLDGRLVHLTAAGQAGLAA</sequence>
<proteinExistence type="predicted"/>
<dbReference type="OrthoDB" id="189843at2"/>
<keyword evidence="1" id="KW-0489">Methyltransferase</keyword>
<organism evidence="1 2">
    <name type="scientific">Euzebya pacifica</name>
    <dbReference type="NCBI Taxonomy" id="1608957"/>
    <lineage>
        <taxon>Bacteria</taxon>
        <taxon>Bacillati</taxon>
        <taxon>Actinomycetota</taxon>
        <taxon>Nitriliruptoria</taxon>
        <taxon>Euzebyales</taxon>
    </lineage>
</organism>
<keyword evidence="2" id="KW-1185">Reference proteome</keyword>
<keyword evidence="1" id="KW-0614">Plasmid</keyword>
<dbReference type="GO" id="GO:0003677">
    <property type="term" value="F:DNA binding"/>
    <property type="evidence" value="ECO:0007669"/>
    <property type="project" value="InterPro"/>
</dbReference>
<dbReference type="EMBL" id="CP031166">
    <property type="protein sequence ID" value="AXV09990.1"/>
    <property type="molecule type" value="Genomic_DNA"/>
</dbReference>
<dbReference type="KEGG" id="euz:DVS28_b0220"/>
<evidence type="ECO:0000313" key="2">
    <source>
        <dbReference type="Proteomes" id="UP000264006"/>
    </source>
</evidence>
<dbReference type="Pfam" id="PF05869">
    <property type="entry name" value="Dam"/>
    <property type="match status" value="1"/>
</dbReference>
<evidence type="ECO:0000313" key="1">
    <source>
        <dbReference type="EMBL" id="AXV09990.1"/>
    </source>
</evidence>
<geneLocation type="plasmid" evidence="2">
    <name>pedy32-46i</name>
</geneLocation>
<dbReference type="AlphaFoldDB" id="A0A346Y693"/>